<dbReference type="Pfam" id="PF00089">
    <property type="entry name" value="Trypsin"/>
    <property type="match status" value="2"/>
</dbReference>
<dbReference type="EnsemblMetazoa" id="ADIR010030-RA">
    <property type="protein sequence ID" value="ADIR010030-PA"/>
    <property type="gene ID" value="ADIR010030"/>
</dbReference>
<dbReference type="FunFam" id="2.40.10.10:FF:000166">
    <property type="entry name" value="Trypsin"/>
    <property type="match status" value="1"/>
</dbReference>
<dbReference type="PROSITE" id="PS50240">
    <property type="entry name" value="TRYPSIN_DOM"/>
    <property type="match status" value="2"/>
</dbReference>
<dbReference type="SUPFAM" id="SSF50494">
    <property type="entry name" value="Trypsin-like serine proteases"/>
    <property type="match status" value="2"/>
</dbReference>
<comment type="similarity">
    <text evidence="2">Belongs to the peptidase S1 family. CLIP subfamily.</text>
</comment>
<dbReference type="PANTHER" id="PTHR24252">
    <property type="entry name" value="ACROSIN-RELATED"/>
    <property type="match status" value="1"/>
</dbReference>
<proteinExistence type="inferred from homology"/>
<reference evidence="5" key="1">
    <citation type="submission" date="2013-03" db="EMBL/GenBank/DDBJ databases">
        <title>The Genome Sequence of Anopheles dirus WRAIR2.</title>
        <authorList>
            <consortium name="The Broad Institute Genomics Platform"/>
            <person name="Neafsey D.E."/>
            <person name="Walton C."/>
            <person name="Walker B."/>
            <person name="Young S.K."/>
            <person name="Zeng Q."/>
            <person name="Gargeya S."/>
            <person name="Fitzgerald M."/>
            <person name="Haas B."/>
            <person name="Abouelleil A."/>
            <person name="Allen A.W."/>
            <person name="Alvarado L."/>
            <person name="Arachchi H.M."/>
            <person name="Berlin A.M."/>
            <person name="Chapman S.B."/>
            <person name="Gainer-Dewar J."/>
            <person name="Goldberg J."/>
            <person name="Griggs A."/>
            <person name="Gujja S."/>
            <person name="Hansen M."/>
            <person name="Howarth C."/>
            <person name="Imamovic A."/>
            <person name="Ireland A."/>
            <person name="Larimer J."/>
            <person name="McCowan C."/>
            <person name="Murphy C."/>
            <person name="Pearson M."/>
            <person name="Poon T.W."/>
            <person name="Priest M."/>
            <person name="Roberts A."/>
            <person name="Saif S."/>
            <person name="Shea T."/>
            <person name="Sisk P."/>
            <person name="Sykes S."/>
            <person name="Wortman J."/>
            <person name="Nusbaum C."/>
            <person name="Birren B."/>
        </authorList>
    </citation>
    <scope>NUCLEOTIDE SEQUENCE [LARGE SCALE GENOMIC DNA]</scope>
    <source>
        <strain evidence="5">WRAIR2</strain>
    </source>
</reference>
<dbReference type="SMART" id="SM00020">
    <property type="entry name" value="Tryp_SPc"/>
    <property type="match status" value="2"/>
</dbReference>
<sequence length="482" mass="53753">MERIISLRYRSNMKRSALIILPAIIAVGHAIRLPIIEGTEAALHEFPYQVSVQWNFNNGSRPRHYCSGSILNRNWILTAAHCLDKHSSDGWFEVVAGVNNIVHEESGAQRRNVTRYERHPDYNAGTVKNDIAVILLSKRLYLNKNIKIMKLAKPATAIHQRNGKFAGWGSISKTMDNVFPDELMKVQLALRRREECHAMGRIDESQLCAGGYRNVTGCSADSGGPLTVTTTAGEQVQIGVFSYGEKPCLAREPIVFTSVLYFYEWAHRLAILLALVALVAAKPSFRPKIVGGQEAIAHEFPYQISLQWNYNQEGVDPFHFCGGSLIAERFVLTAAHCVPSDISQNGFPEAVAGEHDFSQFDASVQRRRIEEMYVHEDYNGGVGPNDIAVFRVDQPFRLNRKVQLVHLPEPNAVPTGVCTISGWGSTSFTLFPTYPDILMCQPSSPSLDCLGLRQWLSQHDASDSDYQAKSWRLLDLVAGPTV</sequence>
<dbReference type="STRING" id="7168.A0A182NQU5"/>
<dbReference type="GO" id="GO:0004252">
    <property type="term" value="F:serine-type endopeptidase activity"/>
    <property type="evidence" value="ECO:0007669"/>
    <property type="project" value="InterPro"/>
</dbReference>
<keyword evidence="5" id="KW-1185">Reference proteome</keyword>
<dbReference type="InterPro" id="IPR009003">
    <property type="entry name" value="Peptidase_S1_PA"/>
</dbReference>
<feature type="domain" description="Peptidase S1" evidence="3">
    <location>
        <begin position="35"/>
        <end position="271"/>
    </location>
</feature>
<keyword evidence="1" id="KW-1015">Disulfide bond</keyword>
<dbReference type="VEuPathDB" id="VectorBase:ADIR010030"/>
<dbReference type="Gene3D" id="2.40.10.10">
    <property type="entry name" value="Trypsin-like serine proteases"/>
    <property type="match status" value="3"/>
</dbReference>
<dbReference type="InterPro" id="IPR018114">
    <property type="entry name" value="TRYPSIN_HIS"/>
</dbReference>
<dbReference type="InterPro" id="IPR043504">
    <property type="entry name" value="Peptidase_S1_PA_chymotrypsin"/>
</dbReference>
<dbReference type="PRINTS" id="PR00722">
    <property type="entry name" value="CHYMOTRYPSIN"/>
</dbReference>
<evidence type="ECO:0000256" key="1">
    <source>
        <dbReference type="ARBA" id="ARBA00023157"/>
    </source>
</evidence>
<evidence type="ECO:0000313" key="5">
    <source>
        <dbReference type="Proteomes" id="UP000075884"/>
    </source>
</evidence>
<dbReference type="FunFam" id="2.40.10.10:FF:000068">
    <property type="entry name" value="transmembrane protease serine 2"/>
    <property type="match status" value="1"/>
</dbReference>
<evidence type="ECO:0000256" key="2">
    <source>
        <dbReference type="ARBA" id="ARBA00024195"/>
    </source>
</evidence>
<dbReference type="PANTHER" id="PTHR24252:SF7">
    <property type="entry name" value="HYALIN"/>
    <property type="match status" value="1"/>
</dbReference>
<evidence type="ECO:0000313" key="4">
    <source>
        <dbReference type="EnsemblMetazoa" id="ADIR010030-PA"/>
    </source>
</evidence>
<dbReference type="InterPro" id="IPR001314">
    <property type="entry name" value="Peptidase_S1A"/>
</dbReference>
<dbReference type="AlphaFoldDB" id="A0A182NQU5"/>
<reference evidence="4" key="2">
    <citation type="submission" date="2020-05" db="UniProtKB">
        <authorList>
            <consortium name="EnsemblMetazoa"/>
        </authorList>
    </citation>
    <scope>IDENTIFICATION</scope>
    <source>
        <strain evidence="4">WRAIR2</strain>
    </source>
</reference>
<dbReference type="PROSITE" id="PS00134">
    <property type="entry name" value="TRYPSIN_HIS"/>
    <property type="match status" value="2"/>
</dbReference>
<evidence type="ECO:0000259" key="3">
    <source>
        <dbReference type="PROSITE" id="PS50240"/>
    </source>
</evidence>
<dbReference type="GO" id="GO:0006508">
    <property type="term" value="P:proteolysis"/>
    <property type="evidence" value="ECO:0007669"/>
    <property type="project" value="InterPro"/>
</dbReference>
<accession>A0A182NQU5</accession>
<name>A0A182NQU5_9DIPT</name>
<dbReference type="InterPro" id="IPR001254">
    <property type="entry name" value="Trypsin_dom"/>
</dbReference>
<dbReference type="CDD" id="cd00190">
    <property type="entry name" value="Tryp_SPc"/>
    <property type="match status" value="2"/>
</dbReference>
<protein>
    <recommendedName>
        <fullName evidence="3">Peptidase S1 domain-containing protein</fullName>
    </recommendedName>
</protein>
<feature type="domain" description="Peptidase S1" evidence="3">
    <location>
        <begin position="289"/>
        <end position="482"/>
    </location>
</feature>
<dbReference type="Proteomes" id="UP000075884">
    <property type="component" value="Unassembled WGS sequence"/>
</dbReference>
<organism evidence="4 5">
    <name type="scientific">Anopheles dirus</name>
    <dbReference type="NCBI Taxonomy" id="7168"/>
    <lineage>
        <taxon>Eukaryota</taxon>
        <taxon>Metazoa</taxon>
        <taxon>Ecdysozoa</taxon>
        <taxon>Arthropoda</taxon>
        <taxon>Hexapoda</taxon>
        <taxon>Insecta</taxon>
        <taxon>Pterygota</taxon>
        <taxon>Neoptera</taxon>
        <taxon>Endopterygota</taxon>
        <taxon>Diptera</taxon>
        <taxon>Nematocera</taxon>
        <taxon>Culicoidea</taxon>
        <taxon>Culicidae</taxon>
        <taxon>Anophelinae</taxon>
        <taxon>Anopheles</taxon>
    </lineage>
</organism>